<proteinExistence type="predicted"/>
<keyword evidence="1" id="KW-1133">Transmembrane helix</keyword>
<keyword evidence="3" id="KW-1185">Reference proteome</keyword>
<evidence type="ECO:0000313" key="3">
    <source>
        <dbReference type="Proteomes" id="UP001519294"/>
    </source>
</evidence>
<dbReference type="EMBL" id="JAGIKX010000010">
    <property type="protein sequence ID" value="MBP2257523.1"/>
    <property type="molecule type" value="Genomic_DNA"/>
</dbReference>
<gene>
    <name evidence="2" type="ORF">J2Z81_001471</name>
</gene>
<dbReference type="PANTHER" id="PTHR38454">
    <property type="entry name" value="INTEGRAL MEMBRANE PROTEIN-RELATED"/>
    <property type="match status" value="1"/>
</dbReference>
<dbReference type="PANTHER" id="PTHR38454:SF1">
    <property type="entry name" value="INTEGRAL MEMBRANE PROTEIN"/>
    <property type="match status" value="1"/>
</dbReference>
<feature type="transmembrane region" description="Helical" evidence="1">
    <location>
        <begin position="43"/>
        <end position="63"/>
    </location>
</feature>
<keyword evidence="1" id="KW-0472">Membrane</keyword>
<feature type="transmembrane region" description="Helical" evidence="1">
    <location>
        <begin position="366"/>
        <end position="385"/>
    </location>
</feature>
<organism evidence="2 3">
    <name type="scientific">Virgibacillus alimentarius</name>
    <dbReference type="NCBI Taxonomy" id="698769"/>
    <lineage>
        <taxon>Bacteria</taxon>
        <taxon>Bacillati</taxon>
        <taxon>Bacillota</taxon>
        <taxon>Bacilli</taxon>
        <taxon>Bacillales</taxon>
        <taxon>Bacillaceae</taxon>
        <taxon>Virgibacillus</taxon>
    </lineage>
</organism>
<evidence type="ECO:0000313" key="2">
    <source>
        <dbReference type="EMBL" id="MBP2257523.1"/>
    </source>
</evidence>
<feature type="transmembrane region" description="Helical" evidence="1">
    <location>
        <begin position="277"/>
        <end position="301"/>
    </location>
</feature>
<evidence type="ECO:0000256" key="1">
    <source>
        <dbReference type="SAM" id="Phobius"/>
    </source>
</evidence>
<feature type="transmembrane region" description="Helical" evidence="1">
    <location>
        <begin position="806"/>
        <end position="828"/>
    </location>
</feature>
<feature type="transmembrane region" description="Helical" evidence="1">
    <location>
        <begin position="207"/>
        <end position="230"/>
    </location>
</feature>
<dbReference type="Proteomes" id="UP001519294">
    <property type="component" value="Unassembled WGS sequence"/>
</dbReference>
<keyword evidence="1" id="KW-0812">Transmembrane</keyword>
<feature type="transmembrane region" description="Helical" evidence="1">
    <location>
        <begin position="108"/>
        <end position="125"/>
    </location>
</feature>
<feature type="transmembrane region" description="Helical" evidence="1">
    <location>
        <begin position="171"/>
        <end position="187"/>
    </location>
</feature>
<dbReference type="Pfam" id="PF09586">
    <property type="entry name" value="YfhO"/>
    <property type="match status" value="1"/>
</dbReference>
<name>A0ABS4S7P8_9BACI</name>
<reference evidence="2 3" key="1">
    <citation type="submission" date="2021-03" db="EMBL/GenBank/DDBJ databases">
        <title>Genomic Encyclopedia of Type Strains, Phase IV (KMG-IV): sequencing the most valuable type-strain genomes for metagenomic binning, comparative biology and taxonomic classification.</title>
        <authorList>
            <person name="Goeker M."/>
        </authorList>
    </citation>
    <scope>NUCLEOTIDE SEQUENCE [LARGE SCALE GENOMIC DNA]</scope>
    <source>
        <strain evidence="2 3">DSM 25790</strain>
    </source>
</reference>
<accession>A0ABS4S7P8</accession>
<feature type="transmembrane region" description="Helical" evidence="1">
    <location>
        <begin position="250"/>
        <end position="270"/>
    </location>
</feature>
<protein>
    <submittedName>
        <fullName evidence="2">Membrane protein YfhO</fullName>
    </submittedName>
</protein>
<sequence length="837" mass="96541">MTGINDGLSQMLPFKKLLYDEYTNGNFFYSNAFGLGGGIYSQLSYYFSTSIIFLITTLITFLLELLHLMEEPDIFYWANITLIISVIRMALIISFTTLFFRYMKLEIIPAYIGAALYGTSVIYFRHVTYWEFFADAMLWLPLLLLGIEKIMREKKPGLFTLIVSISLFDNFYFSYVHFLLAAIYILVRWSVPQIQDETGKIQQIKTYIWSGLVGLGISAVSFIPAVYGYLNNHRPPYEEQVPLYSFPDNPLLDGRIIIIPAFVILCLFMFSFYKNRLFSLFAGLTIITIFMHFSPMVASVFNGFSAPQYRWEYFLALAAGGTAASGLQLMHKVKWWQMGVALGGAFGLYVAFYLDDETLVFSSLKDAYEAVAAIFIVVPFLLYGFFKNRKMLAFFSLTILATNLYIANFYQKDTISEGGDVQTVSKEFLLSEEYNGKNQRDLIKQIKQKENDPFARIDWMIETRNNTPIVQDFKGLSVYSSILNKHLLYFYLYDLEIDMGRESVSRYASLGDRANLYSILGGKYYIAKEEKSLIPYGFEQIFKEGNYVAYKNQNQLPSIRTTDTVFLEKDLMNASPVAKERAMLQGIILNDDDIKGETVPENENIIRQTKVKEVGATYEGNVLDVTAEEGGLNLIPEQTNPAVKDYYVSFYLKSLEKSQRSHDKIDEFRLMVNDFETYRKSNDSIYKTNRNKITIRVPKDKSISIRLPKGKYKLSNLELYGEDYQLLESAKKKNESNSNVPISWSGNKVNISYDNQTNQQYMTLPIPYEKGWRVYINGKEKEVKQANYAFIGIALKEGMNKITLVYYPPSFFLSLFITCMSLITFLFIRKNRIKWLR</sequence>
<feature type="transmembrane region" description="Helical" evidence="1">
    <location>
        <begin position="75"/>
        <end position="102"/>
    </location>
</feature>
<comment type="caution">
    <text evidence="2">The sequence shown here is derived from an EMBL/GenBank/DDBJ whole genome shotgun (WGS) entry which is preliminary data.</text>
</comment>
<feature type="transmembrane region" description="Helical" evidence="1">
    <location>
        <begin position="335"/>
        <end position="354"/>
    </location>
</feature>
<dbReference type="InterPro" id="IPR018580">
    <property type="entry name" value="Uncharacterised_YfhO"/>
</dbReference>